<dbReference type="FunFam" id="3.40.720.10:FF:000017">
    <property type="entry name" value="Predicted protein"/>
    <property type="match status" value="1"/>
</dbReference>
<sequence>MVKFKHAIFFMAGICIVLLVYLNNYLKSVQMKVFRNEEPNINSSKYLVDTSKCKILDVDPFDRQVKAYHKKIAYYPCTHKELLTYVTKDNNVTTLHINTKAFPQYQVERATCCSREVRRRMNAYNPDRYFMVSKPKCFRNNVTLGTKPVMVSCRMSKQSIYENVHAPVTITEKVKEKLEVVEYRKLFSVLLIGIDSVSRLNFIRSLPNSYKFLMDNNWISFIGYNKIDDNTYPNIMAILTGNKQKNFSNKCDTDSASGLNKCYMLWDDFSEVGYVTAYAEDEVSLSTFNLDKMGFQHSPTDYYFRPYFLASSTLTKFSYEGLEYCTGPESTGERVLNVAKDFATTFVDYPSFGLFWMNSFSHNTLNMVSMMDDKIRQFLQDITNNGVLENSFVIFLSDHGLRCTDFRYSSMGWLEERLPFFFMWVPRRFRKQFPNEYLNLQRNTAKLTNPYDLFMTLQHLLVLSDVAYIEKPSVDCPKCSSLFTKMANERSCQDAGIAQHWCTCLEYTPVNRSTEFIKNAADIVINKIHEIVDARKAGHKCARFLLHKVIASSISKQTLLIVIETRPKAAFEATLFFKGENASHFDHVDGISRIDIYKEHSWCVSGYTLPKFCYCK</sequence>
<evidence type="ECO:0008006" key="4">
    <source>
        <dbReference type="Google" id="ProtNLM"/>
    </source>
</evidence>
<protein>
    <recommendedName>
        <fullName evidence="4">DUF229 domain containing protein</fullName>
    </recommendedName>
</protein>
<dbReference type="CDD" id="cd16021">
    <property type="entry name" value="ALP_like"/>
    <property type="match status" value="1"/>
</dbReference>
<dbReference type="InterPro" id="IPR017850">
    <property type="entry name" value="Alkaline_phosphatase_core_sf"/>
</dbReference>
<dbReference type="GO" id="GO:0005615">
    <property type="term" value="C:extracellular space"/>
    <property type="evidence" value="ECO:0007669"/>
    <property type="project" value="TreeGrafter"/>
</dbReference>
<dbReference type="AlphaFoldDB" id="A0AA38M5W0"/>
<dbReference type="SUPFAM" id="SSF53649">
    <property type="entry name" value="Alkaline phosphatase-like"/>
    <property type="match status" value="1"/>
</dbReference>
<organism evidence="2 3">
    <name type="scientific">Zophobas morio</name>
    <dbReference type="NCBI Taxonomy" id="2755281"/>
    <lineage>
        <taxon>Eukaryota</taxon>
        <taxon>Metazoa</taxon>
        <taxon>Ecdysozoa</taxon>
        <taxon>Arthropoda</taxon>
        <taxon>Hexapoda</taxon>
        <taxon>Insecta</taxon>
        <taxon>Pterygota</taxon>
        <taxon>Neoptera</taxon>
        <taxon>Endopterygota</taxon>
        <taxon>Coleoptera</taxon>
        <taxon>Polyphaga</taxon>
        <taxon>Cucujiformia</taxon>
        <taxon>Tenebrionidae</taxon>
        <taxon>Zophobas</taxon>
    </lineage>
</organism>
<reference evidence="2" key="1">
    <citation type="journal article" date="2023" name="G3 (Bethesda)">
        <title>Whole genome assemblies of Zophobas morio and Tenebrio molitor.</title>
        <authorList>
            <person name="Kaur S."/>
            <person name="Stinson S.A."/>
            <person name="diCenzo G.C."/>
        </authorList>
    </citation>
    <scope>NUCLEOTIDE SEQUENCE</scope>
    <source>
        <strain evidence="2">QUZm001</strain>
    </source>
</reference>
<keyword evidence="3" id="KW-1185">Reference proteome</keyword>
<dbReference type="PANTHER" id="PTHR10974:SF9">
    <property type="entry name" value="DUF229 DOMAIN CONTAINING PROTEIN-RELATED"/>
    <property type="match status" value="1"/>
</dbReference>
<dbReference type="EMBL" id="JALNTZ010000008">
    <property type="protein sequence ID" value="KAJ3643642.1"/>
    <property type="molecule type" value="Genomic_DNA"/>
</dbReference>
<keyword evidence="1" id="KW-0812">Transmembrane</keyword>
<gene>
    <name evidence="2" type="ORF">Zmor_026342</name>
</gene>
<accession>A0AA38M5W0</accession>
<evidence type="ECO:0000313" key="2">
    <source>
        <dbReference type="EMBL" id="KAJ3643642.1"/>
    </source>
</evidence>
<dbReference type="Gene3D" id="3.40.720.10">
    <property type="entry name" value="Alkaline Phosphatase, subunit A"/>
    <property type="match status" value="1"/>
</dbReference>
<comment type="caution">
    <text evidence="2">The sequence shown here is derived from an EMBL/GenBank/DDBJ whole genome shotgun (WGS) entry which is preliminary data.</text>
</comment>
<dbReference type="Proteomes" id="UP001168821">
    <property type="component" value="Unassembled WGS sequence"/>
</dbReference>
<feature type="transmembrane region" description="Helical" evidence="1">
    <location>
        <begin position="7"/>
        <end position="26"/>
    </location>
</feature>
<evidence type="ECO:0000256" key="1">
    <source>
        <dbReference type="SAM" id="Phobius"/>
    </source>
</evidence>
<name>A0AA38M5W0_9CUCU</name>
<evidence type="ECO:0000313" key="3">
    <source>
        <dbReference type="Proteomes" id="UP001168821"/>
    </source>
</evidence>
<dbReference type="InterPro" id="IPR004245">
    <property type="entry name" value="DUF229"/>
</dbReference>
<keyword evidence="1" id="KW-0472">Membrane</keyword>
<proteinExistence type="predicted"/>
<keyword evidence="1" id="KW-1133">Transmembrane helix</keyword>
<dbReference type="Pfam" id="PF02995">
    <property type="entry name" value="DUF229"/>
    <property type="match status" value="1"/>
</dbReference>
<dbReference type="PANTHER" id="PTHR10974">
    <property type="entry name" value="FI08016P-RELATED"/>
    <property type="match status" value="1"/>
</dbReference>